<feature type="region of interest" description="Disordered" evidence="1">
    <location>
        <begin position="420"/>
        <end position="455"/>
    </location>
</feature>
<evidence type="ECO:0000256" key="1">
    <source>
        <dbReference type="SAM" id="MobiDB-lite"/>
    </source>
</evidence>
<feature type="signal peptide" evidence="3">
    <location>
        <begin position="1"/>
        <end position="22"/>
    </location>
</feature>
<protein>
    <recommendedName>
        <fullName evidence="6">Receptor L-domain domain-containing protein</fullName>
    </recommendedName>
</protein>
<feature type="compositionally biased region" description="Polar residues" evidence="1">
    <location>
        <begin position="281"/>
        <end position="296"/>
    </location>
</feature>
<comment type="caution">
    <text evidence="4">The sequence shown here is derived from an EMBL/GenBank/DDBJ whole genome shotgun (WGS) entry which is preliminary data.</text>
</comment>
<keyword evidence="2" id="KW-0472">Membrane</keyword>
<dbReference type="EMBL" id="MU001500">
    <property type="protein sequence ID" value="KAF2444741.1"/>
    <property type="molecule type" value="Genomic_DNA"/>
</dbReference>
<keyword evidence="2" id="KW-1133">Transmembrane helix</keyword>
<sequence length="455" mass="47191">MGRFSFLSVCAVVQVCICVAHALDCKDPNGLTISSPADVAALNKCTNITASVTITSSAPADIQLNGPKSLATLNATAAKSLHSISSSSLVSIDALTLSDLPNLSSLNFSSLDVLDTLDLENLPALENCSFGWSLGPRSVVSVVKTGLESVDWLKWPVSISLNISSNANLAGISLPWEAVDGSVEISRNAVLDTADIYAIKSIAGDFTVEGNGGLKSLAFEKLESVKGDVRLSGIFANVSMPILTTVTGTLAISSTEDIDDSCDELDKSNIKGRYDCISNAQKSNPTSASAAPTQSPDRPPLPFSSNNPEDGEEEDTSDIATGAKIGIILAAMILGLFLVVGAVFFFRARSRGKVREIVISAPIPISTSSASSAPSVHSIGRSVSDPESPRLESAEARVVGRRAGDAGGVRVVLNGEEMKEVDADAGGGGNGGVGREASLRSMSSVGSEVRLVQHR</sequence>
<keyword evidence="2" id="KW-0812">Transmembrane</keyword>
<feature type="chain" id="PRO_5040135481" description="Receptor L-domain domain-containing protein" evidence="3">
    <location>
        <begin position="23"/>
        <end position="455"/>
    </location>
</feature>
<keyword evidence="5" id="KW-1185">Reference proteome</keyword>
<proteinExistence type="predicted"/>
<evidence type="ECO:0000313" key="5">
    <source>
        <dbReference type="Proteomes" id="UP000799764"/>
    </source>
</evidence>
<evidence type="ECO:0000256" key="3">
    <source>
        <dbReference type="SAM" id="SignalP"/>
    </source>
</evidence>
<dbReference type="InterPro" id="IPR032675">
    <property type="entry name" value="LRR_dom_sf"/>
</dbReference>
<gene>
    <name evidence="4" type="ORF">P171DRAFT_472747</name>
</gene>
<organism evidence="4 5">
    <name type="scientific">Karstenula rhodostoma CBS 690.94</name>
    <dbReference type="NCBI Taxonomy" id="1392251"/>
    <lineage>
        <taxon>Eukaryota</taxon>
        <taxon>Fungi</taxon>
        <taxon>Dikarya</taxon>
        <taxon>Ascomycota</taxon>
        <taxon>Pezizomycotina</taxon>
        <taxon>Dothideomycetes</taxon>
        <taxon>Pleosporomycetidae</taxon>
        <taxon>Pleosporales</taxon>
        <taxon>Massarineae</taxon>
        <taxon>Didymosphaeriaceae</taxon>
        <taxon>Karstenula</taxon>
    </lineage>
</organism>
<evidence type="ECO:0000313" key="4">
    <source>
        <dbReference type="EMBL" id="KAF2444741.1"/>
    </source>
</evidence>
<evidence type="ECO:0000256" key="2">
    <source>
        <dbReference type="SAM" id="Phobius"/>
    </source>
</evidence>
<accession>A0A9P4UC15</accession>
<reference evidence="4" key="1">
    <citation type="journal article" date="2020" name="Stud. Mycol.">
        <title>101 Dothideomycetes genomes: a test case for predicting lifestyles and emergence of pathogens.</title>
        <authorList>
            <person name="Haridas S."/>
            <person name="Albert R."/>
            <person name="Binder M."/>
            <person name="Bloem J."/>
            <person name="Labutti K."/>
            <person name="Salamov A."/>
            <person name="Andreopoulos B."/>
            <person name="Baker S."/>
            <person name="Barry K."/>
            <person name="Bills G."/>
            <person name="Bluhm B."/>
            <person name="Cannon C."/>
            <person name="Castanera R."/>
            <person name="Culley D."/>
            <person name="Daum C."/>
            <person name="Ezra D."/>
            <person name="Gonzalez J."/>
            <person name="Henrissat B."/>
            <person name="Kuo A."/>
            <person name="Liang C."/>
            <person name="Lipzen A."/>
            <person name="Lutzoni F."/>
            <person name="Magnuson J."/>
            <person name="Mondo S."/>
            <person name="Nolan M."/>
            <person name="Ohm R."/>
            <person name="Pangilinan J."/>
            <person name="Park H.-J."/>
            <person name="Ramirez L."/>
            <person name="Alfaro M."/>
            <person name="Sun H."/>
            <person name="Tritt A."/>
            <person name="Yoshinaga Y."/>
            <person name="Zwiers L.-H."/>
            <person name="Turgeon B."/>
            <person name="Goodwin S."/>
            <person name="Spatafora J."/>
            <person name="Crous P."/>
            <person name="Grigoriev I."/>
        </authorList>
    </citation>
    <scope>NUCLEOTIDE SEQUENCE</scope>
    <source>
        <strain evidence="4">CBS 690.94</strain>
    </source>
</reference>
<name>A0A9P4UC15_9PLEO</name>
<feature type="region of interest" description="Disordered" evidence="1">
    <location>
        <begin position="369"/>
        <end position="391"/>
    </location>
</feature>
<feature type="region of interest" description="Disordered" evidence="1">
    <location>
        <begin position="281"/>
        <end position="316"/>
    </location>
</feature>
<keyword evidence="3" id="KW-0732">Signal</keyword>
<feature type="compositionally biased region" description="Gly residues" evidence="1">
    <location>
        <begin position="425"/>
        <end position="434"/>
    </location>
</feature>
<dbReference type="OrthoDB" id="536881at2759"/>
<dbReference type="AlphaFoldDB" id="A0A9P4UC15"/>
<evidence type="ECO:0008006" key="6">
    <source>
        <dbReference type="Google" id="ProtNLM"/>
    </source>
</evidence>
<dbReference type="Gene3D" id="3.80.10.10">
    <property type="entry name" value="Ribonuclease Inhibitor"/>
    <property type="match status" value="1"/>
</dbReference>
<dbReference type="Proteomes" id="UP000799764">
    <property type="component" value="Unassembled WGS sequence"/>
</dbReference>
<feature type="transmembrane region" description="Helical" evidence="2">
    <location>
        <begin position="325"/>
        <end position="346"/>
    </location>
</feature>